<feature type="region of interest" description="Disordered" evidence="2">
    <location>
        <begin position="349"/>
        <end position="419"/>
    </location>
</feature>
<feature type="region of interest" description="Disordered" evidence="2">
    <location>
        <begin position="183"/>
        <end position="204"/>
    </location>
</feature>
<feature type="compositionally biased region" description="Low complexity" evidence="2">
    <location>
        <begin position="41"/>
        <end position="52"/>
    </location>
</feature>
<feature type="region of interest" description="Disordered" evidence="2">
    <location>
        <begin position="527"/>
        <end position="573"/>
    </location>
</feature>
<dbReference type="EMBL" id="ML119656">
    <property type="protein sequence ID" value="RPA85035.1"/>
    <property type="molecule type" value="Genomic_DNA"/>
</dbReference>
<feature type="region of interest" description="Disordered" evidence="2">
    <location>
        <begin position="665"/>
        <end position="701"/>
    </location>
</feature>
<feature type="compositionally biased region" description="Polar residues" evidence="2">
    <location>
        <begin position="1077"/>
        <end position="1088"/>
    </location>
</feature>
<gene>
    <name evidence="3" type="ORF">BJ508DRAFT_303420</name>
</gene>
<accession>A0A3N4IFV1</accession>
<dbReference type="STRING" id="1160509.A0A3N4IFV1"/>
<name>A0A3N4IFV1_ASCIM</name>
<feature type="compositionally biased region" description="Low complexity" evidence="2">
    <location>
        <begin position="183"/>
        <end position="193"/>
    </location>
</feature>
<dbReference type="Proteomes" id="UP000275078">
    <property type="component" value="Unassembled WGS sequence"/>
</dbReference>
<keyword evidence="1" id="KW-0945">Host-virus interaction</keyword>
<dbReference type="Gene3D" id="2.40.70.10">
    <property type="entry name" value="Acid Proteases"/>
    <property type="match status" value="1"/>
</dbReference>
<evidence type="ECO:0000256" key="1">
    <source>
        <dbReference type="ARBA" id="ARBA00022581"/>
    </source>
</evidence>
<feature type="compositionally biased region" description="Basic residues" evidence="2">
    <location>
        <begin position="372"/>
        <end position="384"/>
    </location>
</feature>
<feature type="compositionally biased region" description="Basic and acidic residues" evidence="2">
    <location>
        <begin position="688"/>
        <end position="701"/>
    </location>
</feature>
<protein>
    <submittedName>
        <fullName evidence="3">Uncharacterized protein</fullName>
    </submittedName>
</protein>
<feature type="region of interest" description="Disordered" evidence="2">
    <location>
        <begin position="1183"/>
        <end position="1221"/>
    </location>
</feature>
<dbReference type="PANTHER" id="PTHR13037">
    <property type="entry name" value="FORMIN"/>
    <property type="match status" value="1"/>
</dbReference>
<proteinExistence type="predicted"/>
<dbReference type="InterPro" id="IPR021109">
    <property type="entry name" value="Peptidase_aspartic_dom_sf"/>
</dbReference>
<evidence type="ECO:0000313" key="4">
    <source>
        <dbReference type="Proteomes" id="UP000275078"/>
    </source>
</evidence>
<feature type="compositionally biased region" description="Polar residues" evidence="2">
    <location>
        <begin position="194"/>
        <end position="204"/>
    </location>
</feature>
<dbReference type="PANTHER" id="PTHR13037:SF24">
    <property type="entry name" value="POLYCOMB PROTEIN PCL-RELATED"/>
    <property type="match status" value="1"/>
</dbReference>
<evidence type="ECO:0000313" key="3">
    <source>
        <dbReference type="EMBL" id="RPA85035.1"/>
    </source>
</evidence>
<sequence>MRCWLFFDLFPLLSVCALFFLFSWSSVVSPQAPSLHSLSSLSPSSSLPSSSLTEHSRTSPHLTSPPSFPTRTTRRLKIPPLLSPSPQQQPPMRLQHTLDKPVKGLGQFFWIVLSSPITLSRFLRTCATRARPVFWTADKHHQISCRELLMGDLTRKAELRERPDGPADLPMGWLTLAEAPCSPITSPSSMSPPRQSGPSPSLNLATTKRMTVVEVLPVPTVPAPGRLAPSIPVREAVDLVLVVTLRQLVELSPVEAVPELDAPGLARLFNVPDSTESVLLCLKHDHPSRPLPTLHEVRTIVASFCLNYLSVFRTQAQVATESTAEPRTCRYDLQALRLPKQTRKCEISPHSILVGGSRNGRKETSTVQTTHNRSRRLRRRRQRREVHQQTNEGNPGEVDVPKGNNPVDPPVLPSQPHQNHHLLPLASLSPLIPPTVDRGLSMSDSDDDNLLVRPPTQLVREALKLETARNTPSVTLVHKINCVRLRCGQTRWGKLREPYPLDIEYEAANFSPLRRNFLSQYEDWMKEVRPRPPPPEELLGRRRSRAPTVDTPPPPPFPVALQDPVTPPQQKSLQIPGSAWISTQGARISRLIANFPRMSPGTPTAPHRQTYPGGFPHSSTLIPEESLLVTAPRISPMQDDEGFLPEVSLPFTIADLNLENTHRHKPRTESLYSDEETDRLVPWNESDAPDKSSIHSEDPRWNDNMGWDESYDDDAADMANLSLVPHTLSMSYYPHQPLFAERYEDRSASASRFDTTTRFVSEAGDDFEELPSPGISPFLGTTPQKPLHSPTPSVPSPTLNTTSEFYHPPPPVSDLINSFQQLSTTSSPPPAVPVMGATFTTDQFTELLKGIKEAITPVQKTSFKDAKIGFFHPSLAVDATHPAGRSCTVNGVTYYRAVRLYEQEVQNQRLVIDVAELTRCLPSTLDGPARTWWRDVLTKEEREAMLKDIDTFLSRLVKQFERTDEDTLSTVFANRFTTARLRNGDDILAWTMEQSTILAEAGLDQDRRVKTLYACLDADLKNEFGAPGSMDMAAYVQHIQTKAYVYREKLQQQEQEAKVSHARTVNDLVAVLRQAQNGRQQAPNTTPQASASSSSSSFVPASTYRPLAPVNITVSGSSLPFSGRPCRHCGGAHLDHTCSSKQLSRPCRFCQGNHMDHSCTQRPAAFRNCGNCGGPHYQSVCPTAPKPDQPPHPPASTPSFSNMQVGQPSPATAPNTTPIGFVQTPHVSEATRHVCGSCQGSFPSEQALYGHAILTGHQIDASSSGWEPFPVNALSIEYPSFQTTEVLQVLAASSRSPELATDKLDSLTVTMNFEQSSATGTDIKAPALVSTPASSTTSANLAPSAKTIPSYLPTISAHNALLSPSTRSSTSSIFPSTYTRLSGVDSIARTNYLEVAIKFKAISAAVAYWICLDTGCGLSLISRRFLTHLIETNLISNVRRLPCSPVPFRGINDVTPSTTNEMVQLTFYVPGDMRIINGEIVDHRDRYGGFCREFLIVPELFCNMILGTDMQTSTGMQLDFHHMALTISSCDSLVTALRVMPKKQAKVTWRVDTAAEACTIAPFATVAVPVCHKPLPPGATLEFTPYLHDAATRQLATVGGFHRSLMTHTTYAVLYTNESATPVIIPPFLRVGHVAVLQVPASQISSIVRL</sequence>
<feature type="region of interest" description="Disordered" evidence="2">
    <location>
        <begin position="1077"/>
        <end position="1100"/>
    </location>
</feature>
<evidence type="ECO:0000256" key="2">
    <source>
        <dbReference type="SAM" id="MobiDB-lite"/>
    </source>
</evidence>
<feature type="compositionally biased region" description="Polar residues" evidence="2">
    <location>
        <begin position="1197"/>
        <end position="1218"/>
    </location>
</feature>
<feature type="region of interest" description="Disordered" evidence="2">
    <location>
        <begin position="41"/>
        <end position="93"/>
    </location>
</feature>
<organism evidence="3 4">
    <name type="scientific">Ascobolus immersus RN42</name>
    <dbReference type="NCBI Taxonomy" id="1160509"/>
    <lineage>
        <taxon>Eukaryota</taxon>
        <taxon>Fungi</taxon>
        <taxon>Dikarya</taxon>
        <taxon>Ascomycota</taxon>
        <taxon>Pezizomycotina</taxon>
        <taxon>Pezizomycetes</taxon>
        <taxon>Pezizales</taxon>
        <taxon>Ascobolaceae</taxon>
        <taxon>Ascobolus</taxon>
    </lineage>
</organism>
<keyword evidence="4" id="KW-1185">Reference proteome</keyword>
<reference evidence="3 4" key="1">
    <citation type="journal article" date="2018" name="Nat. Ecol. Evol.">
        <title>Pezizomycetes genomes reveal the molecular basis of ectomycorrhizal truffle lifestyle.</title>
        <authorList>
            <person name="Murat C."/>
            <person name="Payen T."/>
            <person name="Noel B."/>
            <person name="Kuo A."/>
            <person name="Morin E."/>
            <person name="Chen J."/>
            <person name="Kohler A."/>
            <person name="Krizsan K."/>
            <person name="Balestrini R."/>
            <person name="Da Silva C."/>
            <person name="Montanini B."/>
            <person name="Hainaut M."/>
            <person name="Levati E."/>
            <person name="Barry K.W."/>
            <person name="Belfiori B."/>
            <person name="Cichocki N."/>
            <person name="Clum A."/>
            <person name="Dockter R.B."/>
            <person name="Fauchery L."/>
            <person name="Guy J."/>
            <person name="Iotti M."/>
            <person name="Le Tacon F."/>
            <person name="Lindquist E.A."/>
            <person name="Lipzen A."/>
            <person name="Malagnac F."/>
            <person name="Mello A."/>
            <person name="Molinier V."/>
            <person name="Miyauchi S."/>
            <person name="Poulain J."/>
            <person name="Riccioni C."/>
            <person name="Rubini A."/>
            <person name="Sitrit Y."/>
            <person name="Splivallo R."/>
            <person name="Traeger S."/>
            <person name="Wang M."/>
            <person name="Zifcakova L."/>
            <person name="Wipf D."/>
            <person name="Zambonelli A."/>
            <person name="Paolocci F."/>
            <person name="Nowrousian M."/>
            <person name="Ottonello S."/>
            <person name="Baldrian P."/>
            <person name="Spatafora J.W."/>
            <person name="Henrissat B."/>
            <person name="Nagy L.G."/>
            <person name="Aury J.M."/>
            <person name="Wincker P."/>
            <person name="Grigoriev I.V."/>
            <person name="Bonfante P."/>
            <person name="Martin F.M."/>
        </authorList>
    </citation>
    <scope>NUCLEOTIDE SEQUENCE [LARGE SCALE GENOMIC DNA]</scope>
    <source>
        <strain evidence="3 4">RN42</strain>
    </source>
</reference>
<feature type="compositionally biased region" description="Pro residues" evidence="2">
    <location>
        <begin position="1184"/>
        <end position="1196"/>
    </location>
</feature>